<dbReference type="GO" id="GO:0000166">
    <property type="term" value="F:nucleotide binding"/>
    <property type="evidence" value="ECO:0007669"/>
    <property type="project" value="UniProtKB-KW"/>
</dbReference>
<dbReference type="GO" id="GO:0001680">
    <property type="term" value="P:tRNA 3'-terminal CCA addition"/>
    <property type="evidence" value="ECO:0007669"/>
    <property type="project" value="TreeGrafter"/>
</dbReference>
<reference evidence="9" key="4">
    <citation type="submission" date="2025-05" db="UniProtKB">
        <authorList>
            <consortium name="EnsemblFungi"/>
        </authorList>
    </citation>
    <scope>IDENTIFICATION</scope>
    <source>
        <strain evidence="9">isolate 1-1 / race 1 (BBBD)</strain>
    </source>
</reference>
<dbReference type="InterPro" id="IPR043519">
    <property type="entry name" value="NT_sf"/>
</dbReference>
<organism evidence="8">
    <name type="scientific">Puccinia triticina (isolate 1-1 / race 1 (BBBD))</name>
    <name type="common">Brown leaf rust fungus</name>
    <dbReference type="NCBI Taxonomy" id="630390"/>
    <lineage>
        <taxon>Eukaryota</taxon>
        <taxon>Fungi</taxon>
        <taxon>Dikarya</taxon>
        <taxon>Basidiomycota</taxon>
        <taxon>Pucciniomycotina</taxon>
        <taxon>Pucciniomycetes</taxon>
        <taxon>Pucciniales</taxon>
        <taxon>Pucciniaceae</taxon>
        <taxon>Puccinia</taxon>
    </lineage>
</organism>
<dbReference type="SUPFAM" id="SSF81301">
    <property type="entry name" value="Nucleotidyltransferase"/>
    <property type="match status" value="1"/>
</dbReference>
<dbReference type="AlphaFoldDB" id="A0A180GNR2"/>
<keyword evidence="2 5" id="KW-0808">Transferase</keyword>
<dbReference type="GO" id="GO:0052929">
    <property type="term" value="F:ATP:3'-cytidine-cytidine-tRNA adenylyltransferase activity"/>
    <property type="evidence" value="ECO:0007669"/>
    <property type="project" value="TreeGrafter"/>
</dbReference>
<evidence type="ECO:0000256" key="1">
    <source>
        <dbReference type="ARBA" id="ARBA00007265"/>
    </source>
</evidence>
<dbReference type="Pfam" id="PF12627">
    <property type="entry name" value="PolyA_pol_RNAbd"/>
    <property type="match status" value="1"/>
</dbReference>
<reference evidence="8" key="1">
    <citation type="submission" date="2009-11" db="EMBL/GenBank/DDBJ databases">
        <authorList>
            <consortium name="The Broad Institute Genome Sequencing Platform"/>
            <person name="Ward D."/>
            <person name="Feldgarden M."/>
            <person name="Earl A."/>
            <person name="Young S.K."/>
            <person name="Zeng Q."/>
            <person name="Koehrsen M."/>
            <person name="Alvarado L."/>
            <person name="Berlin A."/>
            <person name="Bochicchio J."/>
            <person name="Borenstein D."/>
            <person name="Chapman S.B."/>
            <person name="Chen Z."/>
            <person name="Engels R."/>
            <person name="Freedman E."/>
            <person name="Gellesch M."/>
            <person name="Goldberg J."/>
            <person name="Griggs A."/>
            <person name="Gujja S."/>
            <person name="Heilman E."/>
            <person name="Heiman D."/>
            <person name="Hepburn T."/>
            <person name="Howarth C."/>
            <person name="Jen D."/>
            <person name="Larson L."/>
            <person name="Lewis B."/>
            <person name="Mehta T."/>
            <person name="Park D."/>
            <person name="Pearson M."/>
            <person name="Roberts A."/>
            <person name="Saif S."/>
            <person name="Shea T."/>
            <person name="Shenoy N."/>
            <person name="Sisk P."/>
            <person name="Stolte C."/>
            <person name="Sykes S."/>
            <person name="Thomson T."/>
            <person name="Walk T."/>
            <person name="White J."/>
            <person name="Yandava C."/>
            <person name="Izard J."/>
            <person name="Baranova O.V."/>
            <person name="Blanton J.M."/>
            <person name="Tanner A.C."/>
            <person name="Dewhirst F.E."/>
            <person name="Haas B."/>
            <person name="Nusbaum C."/>
            <person name="Birren B."/>
        </authorList>
    </citation>
    <scope>NUCLEOTIDE SEQUENCE [LARGE SCALE GENOMIC DNA]</scope>
    <source>
        <strain evidence="8">1-1 BBBD Race 1</strain>
    </source>
</reference>
<dbReference type="Gene3D" id="3.30.460.10">
    <property type="entry name" value="Beta Polymerase, domain 2"/>
    <property type="match status" value="1"/>
</dbReference>
<protein>
    <recommendedName>
        <fullName evidence="11">Poly A polymerase head domain-containing protein</fullName>
    </recommendedName>
</protein>
<reference evidence="8" key="2">
    <citation type="submission" date="2016-05" db="EMBL/GenBank/DDBJ databases">
        <title>Comparative analysis highlights variable genome content of wheat rusts and divergence of the mating loci.</title>
        <authorList>
            <person name="Cuomo C.A."/>
            <person name="Bakkeren G."/>
            <person name="Szabo L."/>
            <person name="Khalil H."/>
            <person name="Joly D."/>
            <person name="Goldberg J."/>
            <person name="Young S."/>
            <person name="Zeng Q."/>
            <person name="Fellers J."/>
        </authorList>
    </citation>
    <scope>NUCLEOTIDE SEQUENCE [LARGE SCALE GENOMIC DNA]</scope>
    <source>
        <strain evidence="8">1-1 BBBD Race 1</strain>
    </source>
</reference>
<evidence type="ECO:0000313" key="8">
    <source>
        <dbReference type="EMBL" id="OAV94315.1"/>
    </source>
</evidence>
<reference evidence="9 10" key="3">
    <citation type="journal article" date="2017" name="G3 (Bethesda)">
        <title>Comparative analysis highlights variable genome content of wheat rusts and divergence of the mating loci.</title>
        <authorList>
            <person name="Cuomo C.A."/>
            <person name="Bakkeren G."/>
            <person name="Khalil H.B."/>
            <person name="Panwar V."/>
            <person name="Joly D."/>
            <person name="Linning R."/>
            <person name="Sakthikumar S."/>
            <person name="Song X."/>
            <person name="Adiconis X."/>
            <person name="Fan L."/>
            <person name="Goldberg J.M."/>
            <person name="Levin J.Z."/>
            <person name="Young S."/>
            <person name="Zeng Q."/>
            <person name="Anikster Y."/>
            <person name="Bruce M."/>
            <person name="Wang M."/>
            <person name="Yin C."/>
            <person name="McCallum B."/>
            <person name="Szabo L.J."/>
            <person name="Hulbert S."/>
            <person name="Chen X."/>
            <person name="Fellers J.P."/>
        </authorList>
    </citation>
    <scope>NUCLEOTIDE SEQUENCE</scope>
    <source>
        <strain evidence="10">Isolate 1-1 / race 1 (BBBD)</strain>
        <strain evidence="9">isolate 1-1 / race 1 (BBBD)</strain>
    </source>
</reference>
<dbReference type="SUPFAM" id="SSF81891">
    <property type="entry name" value="Poly A polymerase C-terminal region-like"/>
    <property type="match status" value="1"/>
</dbReference>
<comment type="similarity">
    <text evidence="1 5">Belongs to the tRNA nucleotidyltransferase/poly(A) polymerase family.</text>
</comment>
<dbReference type="STRING" id="630390.A0A180GNR2"/>
<dbReference type="Gene3D" id="1.10.3090.10">
    <property type="entry name" value="cca-adding enzyme, domain 2"/>
    <property type="match status" value="1"/>
</dbReference>
<evidence type="ECO:0000259" key="6">
    <source>
        <dbReference type="Pfam" id="PF01743"/>
    </source>
</evidence>
<evidence type="ECO:0000259" key="7">
    <source>
        <dbReference type="Pfam" id="PF12627"/>
    </source>
</evidence>
<dbReference type="OrthoDB" id="2499715at2759"/>
<gene>
    <name evidence="8" type="ORF">PTTG_07644</name>
</gene>
<dbReference type="PANTHER" id="PTHR13734">
    <property type="entry name" value="TRNA-NUCLEOTIDYLTRANSFERASE"/>
    <property type="match status" value="1"/>
</dbReference>
<evidence type="ECO:0000256" key="2">
    <source>
        <dbReference type="ARBA" id="ARBA00022679"/>
    </source>
</evidence>
<keyword evidence="3" id="KW-0547">Nucleotide-binding</keyword>
<dbReference type="EMBL" id="ADAS02000040">
    <property type="protein sequence ID" value="OAV94315.1"/>
    <property type="molecule type" value="Genomic_DNA"/>
</dbReference>
<sequence length="676" mass="76536">MLLSDYTTTQLILCNNDSFFQRMFFFRALVQVCNHIHLEYVRLHSGMRCFCVPLSKCDEVVSWDVLWLCCPILLTTNSHYTFILGCFGWLMRLAQLLRKQLDQRPALMGCLKRRTTDTNYHPHKKPFRPSKMGIKNHEITLNRAESKLCGLLDQCTSRLRSSANQDLDSLTLRIAGGWVRDKLLGVESNDLDIAISSLTGQDFATRFSQYLHEHRKEQLDRKRDGQEKAEVFQLGKIATIEARPDQSKHLETATTTFLGLDLDFVQLRSEEYGDQDSRIPSAVSFGTPLEDALRRDITINSLFYNVHSGAIEDHTGKGLADLEAGLIRTPLPAEHTFKDDPLRLLRCIRFATRFGFELDSDIISAAKSEPIRVALKEKISRERVGTEVDKMLKGRDPLSSLKMIEDLGLYNLVFSPPLSLQDTPLESSLAVQTAEWLARLLRPSAAPSDPALPPNISKLLPQSVALSRRLFLACALVPYRLLKAKTGKKQVWAGEVVLMESLKLGTHDKNFISHLFRALEVLNSAHLESLLNTQSSSVRLELGRLLRLPDVHDLKQPEAEASLNWQTSLLFALVIELTHLQSQSSPDLENSIISSYDLVFQKISDLDLTFVVTPEFEKRRLDGKEICEVLGTKPGRHLGQIIEKVIDRQIEYPDQTKEDGSKWLKDQLQAGLIKLS</sequence>
<proteinExistence type="inferred from homology"/>
<dbReference type="PANTHER" id="PTHR13734:SF5">
    <property type="entry name" value="CCA TRNA NUCLEOTIDYLTRANSFERASE, MITOCHONDRIAL"/>
    <property type="match status" value="1"/>
</dbReference>
<feature type="domain" description="tRNA nucleotidyltransferase/poly(A) polymerase RNA and SrmB- binding" evidence="7">
    <location>
        <begin position="377"/>
        <end position="414"/>
    </location>
</feature>
<name>A0A180GNR2_PUCT1</name>
<evidence type="ECO:0008006" key="11">
    <source>
        <dbReference type="Google" id="ProtNLM"/>
    </source>
</evidence>
<dbReference type="InterPro" id="IPR002646">
    <property type="entry name" value="PolA_pol_head_dom"/>
</dbReference>
<accession>A0A180GNR2</accession>
<keyword evidence="4 5" id="KW-0694">RNA-binding</keyword>
<evidence type="ECO:0000256" key="3">
    <source>
        <dbReference type="ARBA" id="ARBA00022741"/>
    </source>
</evidence>
<dbReference type="GO" id="GO:0052927">
    <property type="term" value="F:CC tRNA cytidylyltransferase activity"/>
    <property type="evidence" value="ECO:0007669"/>
    <property type="project" value="TreeGrafter"/>
</dbReference>
<dbReference type="Pfam" id="PF01743">
    <property type="entry name" value="PolyA_pol"/>
    <property type="match status" value="1"/>
</dbReference>
<dbReference type="VEuPathDB" id="FungiDB:PTTG_07644"/>
<dbReference type="GO" id="GO:0003723">
    <property type="term" value="F:RNA binding"/>
    <property type="evidence" value="ECO:0007669"/>
    <property type="project" value="UniProtKB-KW"/>
</dbReference>
<feature type="domain" description="Poly A polymerase head" evidence="6">
    <location>
        <begin position="172"/>
        <end position="328"/>
    </location>
</feature>
<dbReference type="EnsemblFungi" id="PTTG_07644-t43_1">
    <property type="protein sequence ID" value="PTTG_07644-t43_1-p1"/>
    <property type="gene ID" value="PTTG_07644"/>
</dbReference>
<evidence type="ECO:0000313" key="10">
    <source>
        <dbReference type="Proteomes" id="UP000005240"/>
    </source>
</evidence>
<dbReference type="CDD" id="cd05398">
    <property type="entry name" value="NT_ClassII-CCAase"/>
    <property type="match status" value="1"/>
</dbReference>
<evidence type="ECO:0000256" key="4">
    <source>
        <dbReference type="ARBA" id="ARBA00022884"/>
    </source>
</evidence>
<dbReference type="Proteomes" id="UP000005240">
    <property type="component" value="Unassembled WGS sequence"/>
</dbReference>
<dbReference type="InterPro" id="IPR032828">
    <property type="entry name" value="PolyA_RNA-bd"/>
</dbReference>
<evidence type="ECO:0000256" key="5">
    <source>
        <dbReference type="RuleBase" id="RU003953"/>
    </source>
</evidence>
<evidence type="ECO:0000313" key="9">
    <source>
        <dbReference type="EnsemblFungi" id="PTTG_07644-t43_1-p1"/>
    </source>
</evidence>
<keyword evidence="10" id="KW-1185">Reference proteome</keyword>